<dbReference type="AlphaFoldDB" id="A0A0F3GTS6"/>
<gene>
    <name evidence="3" type="ORF">MBAV_002557</name>
</gene>
<dbReference type="SUPFAM" id="SSF51735">
    <property type="entry name" value="NAD(P)-binding Rossmann-fold domains"/>
    <property type="match status" value="1"/>
</dbReference>
<reference evidence="3 4" key="1">
    <citation type="submission" date="2015-02" db="EMBL/GenBank/DDBJ databases">
        <title>Single-cell genomics of uncultivated deep-branching MTB reveals a conserved set of magnetosome genes.</title>
        <authorList>
            <person name="Kolinko S."/>
            <person name="Richter M."/>
            <person name="Glockner F.O."/>
            <person name="Brachmann A."/>
            <person name="Schuler D."/>
        </authorList>
    </citation>
    <scope>NUCLEOTIDE SEQUENCE [LARGE SCALE GENOMIC DNA]</scope>
    <source>
        <strain evidence="3">TM-1</strain>
    </source>
</reference>
<evidence type="ECO:0000313" key="3">
    <source>
        <dbReference type="EMBL" id="KJU85252.1"/>
    </source>
</evidence>
<name>A0A0F3GTS6_9BACT</name>
<protein>
    <submittedName>
        <fullName evidence="3">Nucleoside-diphosphate-sugar epimerase</fullName>
    </submittedName>
</protein>
<dbReference type="PATRIC" id="fig|29290.4.peg.3394"/>
<evidence type="ECO:0000256" key="1">
    <source>
        <dbReference type="ARBA" id="ARBA00007637"/>
    </source>
</evidence>
<sequence length="317" mass="35249">MIALVTGINGFIGNNLSKVLLSKGYIVKGTVRSIVKSTSMPNLDIYSINSIGPTTIWQKALKGVDIVIHLAAKVHVTNDTSDKNYIHINTLGTERLAIQAAKAGVKRMIFLSTIKVNGEITSNKPFTEEDHPLPKDYYALSKLKAEQSLLHIAKTTELEVVIIRSPLVYGAGVKGNFYRLLKLIQMGIPLPLRNINNKRSLIYIGNLIDVIITCLQHPSAVNNTFLVSDGEDLSTPVLIRQIAMIWNKSAKLFPLPSALLYLAGAITGKLKEIRRLTESLLIDSSKIRDKLDWTPPFTVEQGLRDTAEWFRLNEHRS</sequence>
<dbReference type="InterPro" id="IPR036291">
    <property type="entry name" value="NAD(P)-bd_dom_sf"/>
</dbReference>
<dbReference type="Pfam" id="PF01370">
    <property type="entry name" value="Epimerase"/>
    <property type="match status" value="1"/>
</dbReference>
<keyword evidence="4" id="KW-1185">Reference proteome</keyword>
<proteinExistence type="inferred from homology"/>
<comment type="caution">
    <text evidence="3">The sequence shown here is derived from an EMBL/GenBank/DDBJ whole genome shotgun (WGS) entry which is preliminary data.</text>
</comment>
<dbReference type="Proteomes" id="UP000033423">
    <property type="component" value="Unassembled WGS sequence"/>
</dbReference>
<evidence type="ECO:0000259" key="2">
    <source>
        <dbReference type="Pfam" id="PF01370"/>
    </source>
</evidence>
<organism evidence="3 4">
    <name type="scientific">Candidatus Magnetobacterium bavaricum</name>
    <dbReference type="NCBI Taxonomy" id="29290"/>
    <lineage>
        <taxon>Bacteria</taxon>
        <taxon>Pseudomonadati</taxon>
        <taxon>Nitrospirota</taxon>
        <taxon>Thermodesulfovibrionia</taxon>
        <taxon>Thermodesulfovibrionales</taxon>
        <taxon>Candidatus Magnetobacteriaceae</taxon>
        <taxon>Candidatus Magnetobacterium</taxon>
    </lineage>
</organism>
<dbReference type="PANTHER" id="PTHR43000">
    <property type="entry name" value="DTDP-D-GLUCOSE 4,6-DEHYDRATASE-RELATED"/>
    <property type="match status" value="1"/>
</dbReference>
<comment type="similarity">
    <text evidence="1">Belongs to the NAD(P)-dependent epimerase/dehydratase family.</text>
</comment>
<evidence type="ECO:0000313" key="4">
    <source>
        <dbReference type="Proteomes" id="UP000033423"/>
    </source>
</evidence>
<accession>A0A0F3GTS6</accession>
<dbReference type="InterPro" id="IPR001509">
    <property type="entry name" value="Epimerase_deHydtase"/>
</dbReference>
<feature type="domain" description="NAD-dependent epimerase/dehydratase" evidence="2">
    <location>
        <begin position="3"/>
        <end position="222"/>
    </location>
</feature>
<dbReference type="EMBL" id="LACI01001105">
    <property type="protein sequence ID" value="KJU85252.1"/>
    <property type="molecule type" value="Genomic_DNA"/>
</dbReference>
<dbReference type="Gene3D" id="3.40.50.720">
    <property type="entry name" value="NAD(P)-binding Rossmann-like Domain"/>
    <property type="match status" value="1"/>
</dbReference>